<dbReference type="InterPro" id="IPR051546">
    <property type="entry name" value="Aspartate_Ammonia-Lyase"/>
</dbReference>
<dbReference type="PRINTS" id="PR00149">
    <property type="entry name" value="FUMRATELYASE"/>
</dbReference>
<comment type="caution">
    <text evidence="2">The sequence shown here is derived from an EMBL/GenBank/DDBJ whole genome shotgun (WGS) entry which is preliminary data.</text>
</comment>
<feature type="domain" description="Fumarate lyase N-terminal" evidence="1">
    <location>
        <begin position="27"/>
        <end position="357"/>
    </location>
</feature>
<dbReference type="GO" id="GO:0006531">
    <property type="term" value="P:aspartate metabolic process"/>
    <property type="evidence" value="ECO:0007669"/>
    <property type="project" value="TreeGrafter"/>
</dbReference>
<gene>
    <name evidence="2" type="ORF">C8D85_0156</name>
</gene>
<proteinExistence type="predicted"/>
<dbReference type="OrthoDB" id="9802809at2"/>
<dbReference type="InterPro" id="IPR008948">
    <property type="entry name" value="L-Aspartase-like"/>
</dbReference>
<dbReference type="Proteomes" id="UP000295729">
    <property type="component" value="Unassembled WGS sequence"/>
</dbReference>
<dbReference type="InterPro" id="IPR000362">
    <property type="entry name" value="Fumarate_lyase_fam"/>
</dbReference>
<dbReference type="Gene3D" id="1.20.200.10">
    <property type="entry name" value="Fumarase/aspartase (Central domain)"/>
    <property type="match status" value="1"/>
</dbReference>
<dbReference type="Pfam" id="PF00206">
    <property type="entry name" value="Lyase_1"/>
    <property type="match status" value="1"/>
</dbReference>
<evidence type="ECO:0000259" key="1">
    <source>
        <dbReference type="Pfam" id="PF00206"/>
    </source>
</evidence>
<dbReference type="AlphaFoldDB" id="A0A4R6XCA1"/>
<dbReference type="InterPro" id="IPR022761">
    <property type="entry name" value="Fumarate_lyase_N"/>
</dbReference>
<sequence>MTEVVTSIPAETIRERTEIDLIGPVLVPSNALYGGQTQRALNLYPLNGEKPLSDYPQLIRGILAVKKIAALTNRQTDELPSEVANAIIASIESLEANLPLDQFPVHACHGGGGISTNMNVNEVLANLVNRDFFQQPLGSYRPVHPNDDINLNNSTSDALTTACHFAIIEQWQGLQVAIKDLSAEFLLQAEQWQHVQKISRTCLQDAVEISFADLFSGYISLIERNQKRLDQDVEALYRINLGGNIIGRKGDCSEAFFAQVMPMVQQVMGNEKYEHNPNLFDASQNHDDLIAVANRLDLFARGLLKIAKDFRLMSSGPATGFGELHLPAVQPGSSAMPGKVNPTIPEYLVQCCMQVCGRCYSVQMTQDHGELDLNVWQAVVIHNLLDAMSCLENGIRAFTEYCVSGLRPNLERNQENINTLIPVLIRLKQKKGYSFASRIYKETGGDLEQILAYLD</sequence>
<keyword evidence="3" id="KW-1185">Reference proteome</keyword>
<dbReference type="InterPro" id="IPR024083">
    <property type="entry name" value="Fumarase/histidase_N"/>
</dbReference>
<dbReference type="SUPFAM" id="SSF48557">
    <property type="entry name" value="L-aspartase-like"/>
    <property type="match status" value="1"/>
</dbReference>
<dbReference type="PANTHER" id="PTHR42696:SF2">
    <property type="entry name" value="ASPARTATE AMMONIA-LYASE"/>
    <property type="match status" value="1"/>
</dbReference>
<reference evidence="2 3" key="1">
    <citation type="submission" date="2019-03" db="EMBL/GenBank/DDBJ databases">
        <title>Genomic Encyclopedia of Type Strains, Phase IV (KMG-IV): sequencing the most valuable type-strain genomes for metagenomic binning, comparative biology and taxonomic classification.</title>
        <authorList>
            <person name="Goeker M."/>
        </authorList>
    </citation>
    <scope>NUCLEOTIDE SEQUENCE [LARGE SCALE GENOMIC DNA]</scope>
    <source>
        <strain evidence="2 3">DSM 5604</strain>
    </source>
</reference>
<organism evidence="2 3">
    <name type="scientific">Marinomonas communis</name>
    <dbReference type="NCBI Taxonomy" id="28254"/>
    <lineage>
        <taxon>Bacteria</taxon>
        <taxon>Pseudomonadati</taxon>
        <taxon>Pseudomonadota</taxon>
        <taxon>Gammaproteobacteria</taxon>
        <taxon>Oceanospirillales</taxon>
        <taxon>Oceanospirillaceae</taxon>
        <taxon>Marinomonas</taxon>
    </lineage>
</organism>
<keyword evidence="2" id="KW-0456">Lyase</keyword>
<evidence type="ECO:0000313" key="2">
    <source>
        <dbReference type="EMBL" id="TDR14807.1"/>
    </source>
</evidence>
<name>A0A4R6XCA1_9GAMM</name>
<accession>A0A4R6XCA1</accession>
<dbReference type="InterPro" id="IPR020557">
    <property type="entry name" value="Fumarate_lyase_CS"/>
</dbReference>
<evidence type="ECO:0000313" key="3">
    <source>
        <dbReference type="Proteomes" id="UP000295729"/>
    </source>
</evidence>
<dbReference type="PROSITE" id="PS00163">
    <property type="entry name" value="FUMARATE_LYASES"/>
    <property type="match status" value="1"/>
</dbReference>
<dbReference type="RefSeq" id="WP_133559455.1">
    <property type="nucleotide sequence ID" value="NZ_SNZA01000001.1"/>
</dbReference>
<dbReference type="EMBL" id="SNZA01000001">
    <property type="protein sequence ID" value="TDR14807.1"/>
    <property type="molecule type" value="Genomic_DNA"/>
</dbReference>
<dbReference type="GO" id="GO:0005829">
    <property type="term" value="C:cytosol"/>
    <property type="evidence" value="ECO:0007669"/>
    <property type="project" value="TreeGrafter"/>
</dbReference>
<dbReference type="Gene3D" id="1.10.275.10">
    <property type="entry name" value="Fumarase/aspartase (N-terminal domain)"/>
    <property type="match status" value="1"/>
</dbReference>
<dbReference type="PANTHER" id="PTHR42696">
    <property type="entry name" value="ASPARTATE AMMONIA-LYASE"/>
    <property type="match status" value="1"/>
</dbReference>
<dbReference type="GO" id="GO:0008797">
    <property type="term" value="F:aspartate ammonia-lyase activity"/>
    <property type="evidence" value="ECO:0007669"/>
    <property type="project" value="TreeGrafter"/>
</dbReference>
<protein>
    <submittedName>
        <fullName evidence="2">Aspartate ammonia-lyase</fullName>
    </submittedName>
</protein>